<sequence length="68" mass="7645">MLLNQETIEVRDRALLESIKSDIQSHLNEIGITTSNIIVEMSSKSIVLNIGIQCLSHNIKQHQFDGNL</sequence>
<dbReference type="OrthoDB" id="9895001at2"/>
<dbReference type="AlphaFoldDB" id="A0A4U7JJZ2"/>
<dbReference type="KEGG" id="rher:EHE19_007590"/>
<gene>
    <name evidence="1" type="ORF">EHE19_007590</name>
</gene>
<proteinExistence type="predicted"/>
<dbReference type="EMBL" id="CP061336">
    <property type="protein sequence ID" value="QNU68265.1"/>
    <property type="molecule type" value="Genomic_DNA"/>
</dbReference>
<evidence type="ECO:0000313" key="2">
    <source>
        <dbReference type="Proteomes" id="UP000306409"/>
    </source>
</evidence>
<accession>A0A4U7JJZ2</accession>
<name>A0A4U7JJZ2_9FIRM</name>
<dbReference type="RefSeq" id="WP_137696508.1">
    <property type="nucleotide sequence ID" value="NZ_CP061336.1"/>
</dbReference>
<evidence type="ECO:0000313" key="1">
    <source>
        <dbReference type="EMBL" id="QNU68265.1"/>
    </source>
</evidence>
<organism evidence="1 2">
    <name type="scientific">Ruminiclostridium herbifermentans</name>
    <dbReference type="NCBI Taxonomy" id="2488810"/>
    <lineage>
        <taxon>Bacteria</taxon>
        <taxon>Bacillati</taxon>
        <taxon>Bacillota</taxon>
        <taxon>Clostridia</taxon>
        <taxon>Eubacteriales</taxon>
        <taxon>Oscillospiraceae</taxon>
        <taxon>Ruminiclostridium</taxon>
    </lineage>
</organism>
<keyword evidence="2" id="KW-1185">Reference proteome</keyword>
<protein>
    <submittedName>
        <fullName evidence="1">Uncharacterized protein</fullName>
    </submittedName>
</protein>
<dbReference type="Proteomes" id="UP000306409">
    <property type="component" value="Chromosome"/>
</dbReference>
<reference evidence="1 2" key="1">
    <citation type="submission" date="2020-09" db="EMBL/GenBank/DDBJ databases">
        <title>Characterization and genome sequencing of Ruminiclostridium sp. nov. MA18.</title>
        <authorList>
            <person name="Rettenmaier R."/>
            <person name="Kowollik M.-L."/>
            <person name="Liebl W."/>
            <person name="Zverlov V."/>
        </authorList>
    </citation>
    <scope>NUCLEOTIDE SEQUENCE [LARGE SCALE GENOMIC DNA]</scope>
    <source>
        <strain evidence="1 2">MA18</strain>
    </source>
</reference>